<protein>
    <submittedName>
        <fullName evidence="3">Ras family protein</fullName>
    </submittedName>
</protein>
<dbReference type="Pfam" id="PF00071">
    <property type="entry name" value="Ras"/>
    <property type="match status" value="1"/>
</dbReference>
<dbReference type="GO" id="GO:0003924">
    <property type="term" value="F:GTPase activity"/>
    <property type="evidence" value="ECO:0007669"/>
    <property type="project" value="InterPro"/>
</dbReference>
<keyword evidence="2" id="KW-0342">GTP-binding</keyword>
<gene>
    <name evidence="3" type="ORF">X801_09193</name>
</gene>
<dbReference type="Proteomes" id="UP000243686">
    <property type="component" value="Unassembled WGS sequence"/>
</dbReference>
<reference evidence="3 4" key="1">
    <citation type="submission" date="2015-03" db="EMBL/GenBank/DDBJ databases">
        <title>Draft genome of the nematode, Opisthorchis viverrini.</title>
        <authorList>
            <person name="Mitreva M."/>
        </authorList>
    </citation>
    <scope>NUCLEOTIDE SEQUENCE [LARGE SCALE GENOMIC DNA]</scope>
    <source>
        <strain evidence="3">Khon Kaen</strain>
    </source>
</reference>
<dbReference type="PRINTS" id="PR00449">
    <property type="entry name" value="RASTRNSFRMNG"/>
</dbReference>
<dbReference type="SMART" id="SM00175">
    <property type="entry name" value="RAB"/>
    <property type="match status" value="1"/>
</dbReference>
<dbReference type="AlphaFoldDB" id="A0A1S8WKQ5"/>
<name>A0A1S8WKQ5_OPIVI</name>
<proteinExistence type="predicted"/>
<dbReference type="PANTHER" id="PTHR47977">
    <property type="entry name" value="RAS-RELATED PROTEIN RAB"/>
    <property type="match status" value="1"/>
</dbReference>
<dbReference type="CDD" id="cd00154">
    <property type="entry name" value="Rab"/>
    <property type="match status" value="1"/>
</dbReference>
<evidence type="ECO:0000256" key="1">
    <source>
        <dbReference type="ARBA" id="ARBA00022741"/>
    </source>
</evidence>
<keyword evidence="4" id="KW-1185">Reference proteome</keyword>
<dbReference type="PROSITE" id="PS51419">
    <property type="entry name" value="RAB"/>
    <property type="match status" value="1"/>
</dbReference>
<dbReference type="SUPFAM" id="SSF52540">
    <property type="entry name" value="P-loop containing nucleoside triphosphate hydrolases"/>
    <property type="match status" value="1"/>
</dbReference>
<dbReference type="GO" id="GO:0005525">
    <property type="term" value="F:GTP binding"/>
    <property type="evidence" value="ECO:0007669"/>
    <property type="project" value="UniProtKB-KW"/>
</dbReference>
<evidence type="ECO:0000256" key="2">
    <source>
        <dbReference type="ARBA" id="ARBA00023134"/>
    </source>
</evidence>
<dbReference type="InterPro" id="IPR001806">
    <property type="entry name" value="Small_GTPase"/>
</dbReference>
<sequence>MSTDSKGKNIPTFKRIRQWTWPSDLQFAQHSLVWVGRCHAQTFYWGNYCKILIAFNSQPEGQFELKIHLCSKQMQIHPSEEDIAFLRSEHAKVVNANGIPVRLKIWDTAGQEKFRSLTKSYYRDSDGWLCHLHPHYLLFPAVVLVYDISRMETLVHTKYNRSSRKIYRSWMDEITANADSKTLLLLAGNKADELRERAVSKRDGERVA</sequence>
<organism evidence="3 4">
    <name type="scientific">Opisthorchis viverrini</name>
    <name type="common">Southeast Asian liver fluke</name>
    <dbReference type="NCBI Taxonomy" id="6198"/>
    <lineage>
        <taxon>Eukaryota</taxon>
        <taxon>Metazoa</taxon>
        <taxon>Spiralia</taxon>
        <taxon>Lophotrochozoa</taxon>
        <taxon>Platyhelminthes</taxon>
        <taxon>Trematoda</taxon>
        <taxon>Digenea</taxon>
        <taxon>Opisthorchiida</taxon>
        <taxon>Opisthorchiata</taxon>
        <taxon>Opisthorchiidae</taxon>
        <taxon>Opisthorchis</taxon>
    </lineage>
</organism>
<dbReference type="InterPro" id="IPR027417">
    <property type="entry name" value="P-loop_NTPase"/>
</dbReference>
<evidence type="ECO:0000313" key="4">
    <source>
        <dbReference type="Proteomes" id="UP000243686"/>
    </source>
</evidence>
<evidence type="ECO:0000313" key="3">
    <source>
        <dbReference type="EMBL" id="OON15010.1"/>
    </source>
</evidence>
<dbReference type="EMBL" id="KV906277">
    <property type="protein sequence ID" value="OON15010.1"/>
    <property type="molecule type" value="Genomic_DNA"/>
</dbReference>
<dbReference type="Gene3D" id="3.40.50.300">
    <property type="entry name" value="P-loop containing nucleotide triphosphate hydrolases"/>
    <property type="match status" value="1"/>
</dbReference>
<feature type="non-terminal residue" evidence="3">
    <location>
        <position position="208"/>
    </location>
</feature>
<keyword evidence="1" id="KW-0547">Nucleotide-binding</keyword>
<dbReference type="InterPro" id="IPR050227">
    <property type="entry name" value="Rab"/>
</dbReference>
<accession>A0A1S8WKQ5</accession>